<evidence type="ECO:0000313" key="12">
    <source>
        <dbReference type="EMBL" id="MBJ6749628.1"/>
    </source>
</evidence>
<dbReference type="EC" id="2.7.1.71" evidence="3 11"/>
<dbReference type="HAMAP" id="MF_00109">
    <property type="entry name" value="Shikimate_kinase"/>
    <property type="match status" value="1"/>
</dbReference>
<dbReference type="InterPro" id="IPR000623">
    <property type="entry name" value="Shikimate_kinase/TSH1"/>
</dbReference>
<dbReference type="InterPro" id="IPR031322">
    <property type="entry name" value="Shikimate/glucono_kinase"/>
</dbReference>
<evidence type="ECO:0000256" key="4">
    <source>
        <dbReference type="ARBA" id="ARBA00022605"/>
    </source>
</evidence>
<evidence type="ECO:0000256" key="7">
    <source>
        <dbReference type="ARBA" id="ARBA00022777"/>
    </source>
</evidence>
<keyword evidence="5 11" id="KW-0808">Transferase</keyword>
<keyword evidence="11" id="KW-0963">Cytoplasm</keyword>
<gene>
    <name evidence="11" type="primary">aroK</name>
    <name evidence="12" type="ORF">JFN91_05340</name>
</gene>
<dbReference type="InterPro" id="IPR027417">
    <property type="entry name" value="P-loop_NTPase"/>
</dbReference>
<keyword evidence="11" id="KW-0460">Magnesium</keyword>
<feature type="binding site" evidence="11">
    <location>
        <position position="6"/>
    </location>
    <ligand>
        <name>Mg(2+)</name>
        <dbReference type="ChEBI" id="CHEBI:18420"/>
    </ligand>
</feature>
<dbReference type="PANTHER" id="PTHR21087:SF16">
    <property type="entry name" value="SHIKIMATE KINASE 1, CHLOROPLASTIC"/>
    <property type="match status" value="1"/>
</dbReference>
<evidence type="ECO:0000256" key="10">
    <source>
        <dbReference type="ARBA" id="ARBA00048567"/>
    </source>
</evidence>
<dbReference type="Gene3D" id="3.40.50.300">
    <property type="entry name" value="P-loop containing nucleotide triphosphate hydrolases"/>
    <property type="match status" value="1"/>
</dbReference>
<feature type="binding site" evidence="11">
    <location>
        <position position="70"/>
    </location>
    <ligand>
        <name>substrate</name>
    </ligand>
</feature>
<keyword evidence="11" id="KW-0479">Metal-binding</keyword>
<feature type="binding site" evidence="11">
    <location>
        <position position="24"/>
    </location>
    <ligand>
        <name>substrate</name>
    </ligand>
</feature>
<evidence type="ECO:0000256" key="9">
    <source>
        <dbReference type="ARBA" id="ARBA00023141"/>
    </source>
</evidence>
<dbReference type="RefSeq" id="WP_199388372.1">
    <property type="nucleotide sequence ID" value="NZ_JAEMHL010000002.1"/>
</dbReference>
<dbReference type="PANTHER" id="PTHR21087">
    <property type="entry name" value="SHIKIMATE KINASE"/>
    <property type="match status" value="1"/>
</dbReference>
<evidence type="ECO:0000256" key="6">
    <source>
        <dbReference type="ARBA" id="ARBA00022741"/>
    </source>
</evidence>
<evidence type="ECO:0000256" key="8">
    <source>
        <dbReference type="ARBA" id="ARBA00022840"/>
    </source>
</evidence>
<feature type="binding site" evidence="11">
    <location>
        <position position="108"/>
    </location>
    <ligand>
        <name>ATP</name>
        <dbReference type="ChEBI" id="CHEBI:30616"/>
    </ligand>
</feature>
<comment type="cofactor">
    <cofactor evidence="11">
        <name>Mg(2+)</name>
        <dbReference type="ChEBI" id="CHEBI:18420"/>
    </cofactor>
    <text evidence="11">Binds 1 Mg(2+) ion per subunit.</text>
</comment>
<comment type="subunit">
    <text evidence="11">Monomer.</text>
</comment>
<organism evidence="12 13">
    <name type="scientific">Geomonas anaerohicana</name>
    <dbReference type="NCBI Taxonomy" id="2798583"/>
    <lineage>
        <taxon>Bacteria</taxon>
        <taxon>Pseudomonadati</taxon>
        <taxon>Thermodesulfobacteriota</taxon>
        <taxon>Desulfuromonadia</taxon>
        <taxon>Geobacterales</taxon>
        <taxon>Geobacteraceae</taxon>
        <taxon>Geomonas</taxon>
    </lineage>
</organism>
<protein>
    <recommendedName>
        <fullName evidence="3 11">Shikimate kinase</fullName>
        <shortName evidence="11">SK</shortName>
        <ecNumber evidence="3 11">2.7.1.71</ecNumber>
    </recommendedName>
</protein>
<dbReference type="GO" id="GO:0016301">
    <property type="term" value="F:kinase activity"/>
    <property type="evidence" value="ECO:0007669"/>
    <property type="project" value="UniProtKB-KW"/>
</dbReference>
<keyword evidence="9 11" id="KW-0057">Aromatic amino acid biosynthesis</keyword>
<dbReference type="CDD" id="cd00464">
    <property type="entry name" value="SK"/>
    <property type="match status" value="1"/>
</dbReference>
<dbReference type="InterPro" id="IPR023000">
    <property type="entry name" value="Shikimate_kinase_CS"/>
</dbReference>
<dbReference type="SUPFAM" id="SSF52540">
    <property type="entry name" value="P-loop containing nucleoside triphosphate hydrolases"/>
    <property type="match status" value="1"/>
</dbReference>
<proteinExistence type="inferred from homology"/>
<dbReference type="Pfam" id="PF01202">
    <property type="entry name" value="SKI"/>
    <property type="match status" value="1"/>
</dbReference>
<evidence type="ECO:0000256" key="2">
    <source>
        <dbReference type="ARBA" id="ARBA00006997"/>
    </source>
</evidence>
<dbReference type="PRINTS" id="PR01100">
    <property type="entry name" value="SHIKIMTKNASE"/>
</dbReference>
<accession>A0ABS0YBE0</accession>
<name>A0ABS0YBE0_9BACT</name>
<dbReference type="PROSITE" id="PS01128">
    <property type="entry name" value="SHIKIMATE_KINASE"/>
    <property type="match status" value="1"/>
</dbReference>
<evidence type="ECO:0000256" key="3">
    <source>
        <dbReference type="ARBA" id="ARBA00012154"/>
    </source>
</evidence>
<comment type="subcellular location">
    <subcellularLocation>
        <location evidence="11">Cytoplasm</location>
    </subcellularLocation>
</comment>
<comment type="caution">
    <text evidence="12">The sequence shown here is derived from an EMBL/GenBank/DDBJ whole genome shotgun (WGS) entry which is preliminary data.</text>
</comment>
<reference evidence="12 13" key="1">
    <citation type="submission" date="2020-12" db="EMBL/GenBank/DDBJ databases">
        <title>Geomonas sp. Red421, isolated from paddy soil.</title>
        <authorList>
            <person name="Xu Z."/>
            <person name="Zhang Z."/>
            <person name="Masuda Y."/>
            <person name="Itoh H."/>
            <person name="Senoo K."/>
        </authorList>
    </citation>
    <scope>NUCLEOTIDE SEQUENCE [LARGE SCALE GENOMIC DNA]</scope>
    <source>
        <strain evidence="12 13">Red421</strain>
    </source>
</reference>
<comment type="similarity">
    <text evidence="2 11">Belongs to the shikimate kinase family.</text>
</comment>
<evidence type="ECO:0000256" key="11">
    <source>
        <dbReference type="HAMAP-Rule" id="MF_00109"/>
    </source>
</evidence>
<comment type="function">
    <text evidence="11">Catalyzes the specific phosphorylation of the 3-hydroxyl group of shikimic acid using ATP as a cosubstrate.</text>
</comment>
<evidence type="ECO:0000256" key="5">
    <source>
        <dbReference type="ARBA" id="ARBA00022679"/>
    </source>
</evidence>
<feature type="binding site" evidence="11">
    <location>
        <position position="127"/>
    </location>
    <ligand>
        <name>substrate</name>
    </ligand>
</feature>
<comment type="catalytic activity">
    <reaction evidence="10 11">
        <text>shikimate + ATP = 3-phosphoshikimate + ADP + H(+)</text>
        <dbReference type="Rhea" id="RHEA:13121"/>
        <dbReference type="ChEBI" id="CHEBI:15378"/>
        <dbReference type="ChEBI" id="CHEBI:30616"/>
        <dbReference type="ChEBI" id="CHEBI:36208"/>
        <dbReference type="ChEBI" id="CHEBI:145989"/>
        <dbReference type="ChEBI" id="CHEBI:456216"/>
        <dbReference type="EC" id="2.7.1.71"/>
    </reaction>
</comment>
<comment type="caution">
    <text evidence="11">Lacks conserved residue(s) required for the propagation of feature annotation.</text>
</comment>
<dbReference type="Proteomes" id="UP000614714">
    <property type="component" value="Unassembled WGS sequence"/>
</dbReference>
<evidence type="ECO:0000313" key="13">
    <source>
        <dbReference type="Proteomes" id="UP000614714"/>
    </source>
</evidence>
<keyword evidence="7 11" id="KW-0418">Kinase</keyword>
<feature type="binding site" evidence="11">
    <location>
        <position position="48"/>
    </location>
    <ligand>
        <name>substrate</name>
    </ligand>
</feature>
<keyword evidence="8 11" id="KW-0067">ATP-binding</keyword>
<comment type="pathway">
    <text evidence="1 11">Metabolic intermediate biosynthesis; chorismate biosynthesis; chorismate from D-erythrose 4-phosphate and phosphoenolpyruvate: step 5/7.</text>
</comment>
<keyword evidence="4 11" id="KW-0028">Amino-acid biosynthesis</keyword>
<feature type="binding site" evidence="11">
    <location>
        <begin position="2"/>
        <end position="7"/>
    </location>
    <ligand>
        <name>ATP</name>
        <dbReference type="ChEBI" id="CHEBI:30616"/>
    </ligand>
</feature>
<keyword evidence="13" id="KW-1185">Reference proteome</keyword>
<sequence length="160" mass="16927">MGCGKTSVGQVLAQRLGWSFVDLDQVIVQEAGRSIKEIFAEEGEPAFRALESTTLERVATGAGQVVSTGGGVVIAPANRAVMRSHGCIVNLTASVETIAQRVSGDSERPLLADDASVLKIRTMLDGREQFYADADVRIDTTGKEIAAVADEVLDFCKGSL</sequence>
<dbReference type="EMBL" id="JAEMHL010000002">
    <property type="protein sequence ID" value="MBJ6749628.1"/>
    <property type="molecule type" value="Genomic_DNA"/>
</dbReference>
<keyword evidence="6 11" id="KW-0547">Nucleotide-binding</keyword>
<evidence type="ECO:0000256" key="1">
    <source>
        <dbReference type="ARBA" id="ARBA00004842"/>
    </source>
</evidence>